<evidence type="ECO:0000256" key="5">
    <source>
        <dbReference type="ARBA" id="ARBA00022692"/>
    </source>
</evidence>
<dbReference type="STRING" id="649747.HMPREF0083_06047"/>
<accession>U1W7J7</accession>
<comment type="similarity">
    <text evidence="2">Belongs to the binding-protein-dependent transport system permease family. HisMQ subfamily.</text>
</comment>
<dbReference type="CDD" id="cd06261">
    <property type="entry name" value="TM_PBP2"/>
    <property type="match status" value="1"/>
</dbReference>
<dbReference type="InterPro" id="IPR043429">
    <property type="entry name" value="ArtM/GltK/GlnP/TcyL/YhdX-like"/>
</dbReference>
<dbReference type="FunFam" id="1.10.3720.10:FF:000033">
    <property type="entry name" value="Polar amino acid ABC transporter permease"/>
    <property type="match status" value="1"/>
</dbReference>
<evidence type="ECO:0000313" key="11">
    <source>
        <dbReference type="EMBL" id="ERI04469.1"/>
    </source>
</evidence>
<evidence type="ECO:0000256" key="8">
    <source>
        <dbReference type="ARBA" id="ARBA00023136"/>
    </source>
</evidence>
<keyword evidence="5 9" id="KW-0812">Transmembrane</keyword>
<name>U1W7J7_ANEAE</name>
<feature type="transmembrane region" description="Helical" evidence="9">
    <location>
        <begin position="224"/>
        <end position="246"/>
    </location>
</feature>
<feature type="transmembrane region" description="Helical" evidence="9">
    <location>
        <begin position="84"/>
        <end position="103"/>
    </location>
</feature>
<dbReference type="Proteomes" id="UP000016511">
    <property type="component" value="Unassembled WGS sequence"/>
</dbReference>
<keyword evidence="3 9" id="KW-0813">Transport</keyword>
<sequence>MDRDKGSARGQGSRALFACLVRKLLGKAVNALDWGVIYEYREMFIRGVGYTILFTSVGVFMGTILGLIFGLGRLSKNPLVRWPSVAYITVFRGTPLFVQILLIHSAAIPEIWGLFSQSEPPSAVFSGFVALSLNAGAYIAEIFRAGIQSIDRGQLEAARSLGMDKRQAMRFVILPQAFKRMIPPLGNEFIALLKDSSLLAVIAAPELAYAGYATAKSTFARWESYLTMAIVYLMLTLIISRFVAYLEKRFATE</sequence>
<comment type="caution">
    <text evidence="11">The sequence shown here is derived from an EMBL/GenBank/DDBJ whole genome shotgun (WGS) entry which is preliminary data.</text>
</comment>
<dbReference type="PROSITE" id="PS50928">
    <property type="entry name" value="ABC_TM1"/>
    <property type="match status" value="1"/>
</dbReference>
<dbReference type="Gene3D" id="1.10.3720.10">
    <property type="entry name" value="MetI-like"/>
    <property type="match status" value="1"/>
</dbReference>
<dbReference type="HOGENOM" id="CLU_019602_1_1_9"/>
<dbReference type="PATRIC" id="fig|649747.3.peg.5407"/>
<evidence type="ECO:0000259" key="10">
    <source>
        <dbReference type="PROSITE" id="PS50928"/>
    </source>
</evidence>
<gene>
    <name evidence="11" type="ORF">HMPREF0083_06047</name>
</gene>
<dbReference type="Pfam" id="PF00528">
    <property type="entry name" value="BPD_transp_1"/>
    <property type="match status" value="1"/>
</dbReference>
<dbReference type="EMBL" id="AWSJ01000382">
    <property type="protein sequence ID" value="ERI04469.1"/>
    <property type="molecule type" value="Genomic_DNA"/>
</dbReference>
<evidence type="ECO:0000256" key="4">
    <source>
        <dbReference type="ARBA" id="ARBA00022475"/>
    </source>
</evidence>
<dbReference type="InterPro" id="IPR000515">
    <property type="entry name" value="MetI-like"/>
</dbReference>
<evidence type="ECO:0000256" key="2">
    <source>
        <dbReference type="ARBA" id="ARBA00010072"/>
    </source>
</evidence>
<dbReference type="SUPFAM" id="SSF161098">
    <property type="entry name" value="MetI-like"/>
    <property type="match status" value="1"/>
</dbReference>
<dbReference type="GO" id="GO:0043190">
    <property type="term" value="C:ATP-binding cassette (ABC) transporter complex"/>
    <property type="evidence" value="ECO:0007669"/>
    <property type="project" value="InterPro"/>
</dbReference>
<evidence type="ECO:0000256" key="1">
    <source>
        <dbReference type="ARBA" id="ARBA00004651"/>
    </source>
</evidence>
<evidence type="ECO:0000256" key="3">
    <source>
        <dbReference type="ARBA" id="ARBA00022448"/>
    </source>
</evidence>
<feature type="domain" description="ABC transmembrane type-1" evidence="10">
    <location>
        <begin position="48"/>
        <end position="243"/>
    </location>
</feature>
<feature type="transmembrane region" description="Helical" evidence="9">
    <location>
        <begin position="47"/>
        <end position="72"/>
    </location>
</feature>
<dbReference type="NCBIfam" id="TIGR01726">
    <property type="entry name" value="HEQRo_perm_3TM"/>
    <property type="match status" value="1"/>
</dbReference>
<comment type="subcellular location">
    <subcellularLocation>
        <location evidence="1 9">Cell membrane</location>
        <topology evidence="1 9">Multi-pass membrane protein</topology>
    </subcellularLocation>
</comment>
<dbReference type="GO" id="GO:0022857">
    <property type="term" value="F:transmembrane transporter activity"/>
    <property type="evidence" value="ECO:0007669"/>
    <property type="project" value="InterPro"/>
</dbReference>
<dbReference type="PANTHER" id="PTHR30614:SF20">
    <property type="entry name" value="GLUTAMINE TRANSPORT SYSTEM PERMEASE PROTEIN GLNP"/>
    <property type="match status" value="1"/>
</dbReference>
<dbReference type="eggNOG" id="COG0765">
    <property type="taxonomic scope" value="Bacteria"/>
</dbReference>
<keyword evidence="7 9" id="KW-1133">Transmembrane helix</keyword>
<dbReference type="AlphaFoldDB" id="U1W7J7"/>
<keyword evidence="6" id="KW-0029">Amino-acid transport</keyword>
<keyword evidence="4" id="KW-1003">Cell membrane</keyword>
<organism evidence="11 12">
    <name type="scientific">Aneurinibacillus aneurinilyticus ATCC 12856</name>
    <dbReference type="NCBI Taxonomy" id="649747"/>
    <lineage>
        <taxon>Bacteria</taxon>
        <taxon>Bacillati</taxon>
        <taxon>Bacillota</taxon>
        <taxon>Bacilli</taxon>
        <taxon>Bacillales</taxon>
        <taxon>Paenibacillaceae</taxon>
        <taxon>Aneurinibacillus group</taxon>
        <taxon>Aneurinibacillus</taxon>
    </lineage>
</organism>
<keyword evidence="8 9" id="KW-0472">Membrane</keyword>
<evidence type="ECO:0000256" key="7">
    <source>
        <dbReference type="ARBA" id="ARBA00022989"/>
    </source>
</evidence>
<dbReference type="InterPro" id="IPR010065">
    <property type="entry name" value="AA_ABC_transptr_permease_3TM"/>
</dbReference>
<dbReference type="PANTHER" id="PTHR30614">
    <property type="entry name" value="MEMBRANE COMPONENT OF AMINO ACID ABC TRANSPORTER"/>
    <property type="match status" value="1"/>
</dbReference>
<evidence type="ECO:0000313" key="12">
    <source>
        <dbReference type="Proteomes" id="UP000016511"/>
    </source>
</evidence>
<protein>
    <submittedName>
        <fullName evidence="11">ABC transporter, permease protein</fullName>
    </submittedName>
</protein>
<proteinExistence type="inferred from homology"/>
<dbReference type="InterPro" id="IPR035906">
    <property type="entry name" value="MetI-like_sf"/>
</dbReference>
<dbReference type="GO" id="GO:0006865">
    <property type="term" value="P:amino acid transport"/>
    <property type="evidence" value="ECO:0007669"/>
    <property type="project" value="UniProtKB-KW"/>
</dbReference>
<evidence type="ECO:0000256" key="6">
    <source>
        <dbReference type="ARBA" id="ARBA00022970"/>
    </source>
</evidence>
<reference evidence="11 12" key="1">
    <citation type="submission" date="2013-08" db="EMBL/GenBank/DDBJ databases">
        <authorList>
            <person name="Weinstock G."/>
            <person name="Sodergren E."/>
            <person name="Wylie T."/>
            <person name="Fulton L."/>
            <person name="Fulton R."/>
            <person name="Fronick C."/>
            <person name="O'Laughlin M."/>
            <person name="Godfrey J."/>
            <person name="Miner T."/>
            <person name="Herter B."/>
            <person name="Appelbaum E."/>
            <person name="Cordes M."/>
            <person name="Lek S."/>
            <person name="Wollam A."/>
            <person name="Pepin K.H."/>
            <person name="Palsikar V.B."/>
            <person name="Mitreva M."/>
            <person name="Wilson R.K."/>
        </authorList>
    </citation>
    <scope>NUCLEOTIDE SEQUENCE [LARGE SCALE GENOMIC DNA]</scope>
    <source>
        <strain evidence="11 12">ATCC 12856</strain>
    </source>
</reference>
<keyword evidence="12" id="KW-1185">Reference proteome</keyword>
<evidence type="ECO:0000256" key="9">
    <source>
        <dbReference type="RuleBase" id="RU363032"/>
    </source>
</evidence>